<dbReference type="GO" id="GO:0030572">
    <property type="term" value="F:phosphatidyltransferase activity"/>
    <property type="evidence" value="ECO:0007669"/>
    <property type="project" value="UniProtKB-ARBA"/>
</dbReference>
<proteinExistence type="predicted"/>
<dbReference type="Gene3D" id="3.30.870.10">
    <property type="entry name" value="Endonuclease Chain A"/>
    <property type="match status" value="1"/>
</dbReference>
<evidence type="ECO:0000256" key="4">
    <source>
        <dbReference type="ARBA" id="ARBA00022525"/>
    </source>
</evidence>
<feature type="domain" description="PLD phosphodiesterase" evidence="6">
    <location>
        <begin position="172"/>
        <end position="199"/>
    </location>
</feature>
<dbReference type="SUPFAM" id="SSF56024">
    <property type="entry name" value="Phospholipase D/nuclease"/>
    <property type="match status" value="1"/>
</dbReference>
<evidence type="ECO:0000256" key="5">
    <source>
        <dbReference type="ARBA" id="ARBA00029594"/>
    </source>
</evidence>
<evidence type="ECO:0000256" key="3">
    <source>
        <dbReference type="ARBA" id="ARBA00018392"/>
    </source>
</evidence>
<dbReference type="PANTHER" id="PTHR21248:SF12">
    <property type="entry name" value="CARDIOLIPIN SYNTHASE C"/>
    <property type="match status" value="1"/>
</dbReference>
<keyword evidence="4" id="KW-0964">Secreted</keyword>
<comment type="caution">
    <text evidence="7">The sequence shown here is derived from an EMBL/GenBank/DDBJ whole genome shotgun (WGS) entry which is preliminary data.</text>
</comment>
<sequence>MTLLITVSIALASLAFASFLAVYTYGVLPPVHAVQSRAFALPKAQTALDREAAKLVESAGGRNGLILLSNNLDAFVARALTAQAASRSLDLIYYIWKADLTGSLMLHEVIEAADRGARVRLLLDDINAHGNDDIWLALGSHRNIEVRLFNPGRARQGTFRRGIEVLLRHFSLTRRMHNKAWIADGRLAIIGGRNIGDGYFDAAETSNFYDLDLMMLGPAVQGTEEIFDAFWNSGSALPIRALAGEPRRRLKKLRSRLSAMAKGEEASPFLANLRRNVSVSAMLADPGEIHWTADAEVISDPPEKAMGRKGDHWLMGCLGPVIASARHSLEITSPYFVPAESGTESLVAMA</sequence>
<evidence type="ECO:0000313" key="8">
    <source>
        <dbReference type="Proteomes" id="UP000321717"/>
    </source>
</evidence>
<dbReference type="GO" id="GO:0005576">
    <property type="term" value="C:extracellular region"/>
    <property type="evidence" value="ECO:0007669"/>
    <property type="project" value="UniProtKB-SubCell"/>
</dbReference>
<evidence type="ECO:0000256" key="2">
    <source>
        <dbReference type="ARBA" id="ARBA00004613"/>
    </source>
</evidence>
<dbReference type="SMART" id="SM00155">
    <property type="entry name" value="PLDc"/>
    <property type="match status" value="1"/>
</dbReference>
<dbReference type="PROSITE" id="PS50035">
    <property type="entry name" value="PLD"/>
    <property type="match status" value="1"/>
</dbReference>
<accession>A0A512HPV3</accession>
<evidence type="ECO:0000259" key="6">
    <source>
        <dbReference type="PROSITE" id="PS50035"/>
    </source>
</evidence>
<evidence type="ECO:0000313" key="7">
    <source>
        <dbReference type="EMBL" id="GEO87482.1"/>
    </source>
</evidence>
<name>A0A512HPV3_9HYPH</name>
<dbReference type="PANTHER" id="PTHR21248">
    <property type="entry name" value="CARDIOLIPIN SYNTHASE"/>
    <property type="match status" value="1"/>
</dbReference>
<dbReference type="GO" id="GO:0032049">
    <property type="term" value="P:cardiolipin biosynthetic process"/>
    <property type="evidence" value="ECO:0007669"/>
    <property type="project" value="UniProtKB-ARBA"/>
</dbReference>
<dbReference type="EMBL" id="BJZP01000045">
    <property type="protein sequence ID" value="GEO87482.1"/>
    <property type="molecule type" value="Genomic_DNA"/>
</dbReference>
<comment type="subcellular location">
    <subcellularLocation>
        <location evidence="2">Secreted</location>
    </subcellularLocation>
</comment>
<dbReference type="CDD" id="cd09111">
    <property type="entry name" value="PLDc_ymdC_like_1"/>
    <property type="match status" value="1"/>
</dbReference>
<dbReference type="Proteomes" id="UP000321717">
    <property type="component" value="Unassembled WGS sequence"/>
</dbReference>
<dbReference type="InterPro" id="IPR025202">
    <property type="entry name" value="PLD-like_dom"/>
</dbReference>
<protein>
    <recommendedName>
        <fullName evidence="3">Phospholipase D</fullName>
    </recommendedName>
    <alternativeName>
        <fullName evidence="5">Choline phosphatase</fullName>
    </alternativeName>
</protein>
<reference evidence="7 8" key="1">
    <citation type="submission" date="2019-07" db="EMBL/GenBank/DDBJ databases">
        <title>Whole genome shotgun sequence of Rhizobium naphthalenivorans NBRC 107585.</title>
        <authorList>
            <person name="Hosoyama A."/>
            <person name="Uohara A."/>
            <person name="Ohji S."/>
            <person name="Ichikawa N."/>
        </authorList>
    </citation>
    <scope>NUCLEOTIDE SEQUENCE [LARGE SCALE GENOMIC DNA]</scope>
    <source>
        <strain evidence="7 8">NBRC 107585</strain>
    </source>
</reference>
<dbReference type="RefSeq" id="WP_235916840.1">
    <property type="nucleotide sequence ID" value="NZ_BJZP01000045.1"/>
</dbReference>
<dbReference type="InterPro" id="IPR001736">
    <property type="entry name" value="PLipase_D/transphosphatidylase"/>
</dbReference>
<dbReference type="AlphaFoldDB" id="A0A512HPV3"/>
<evidence type="ECO:0000256" key="1">
    <source>
        <dbReference type="ARBA" id="ARBA00003145"/>
    </source>
</evidence>
<gene>
    <name evidence="7" type="ORF">RNA01_44140</name>
</gene>
<organism evidence="7 8">
    <name type="scientific">Ciceribacter naphthalenivorans</name>
    <dbReference type="NCBI Taxonomy" id="1118451"/>
    <lineage>
        <taxon>Bacteria</taxon>
        <taxon>Pseudomonadati</taxon>
        <taxon>Pseudomonadota</taxon>
        <taxon>Alphaproteobacteria</taxon>
        <taxon>Hyphomicrobiales</taxon>
        <taxon>Rhizobiaceae</taxon>
        <taxon>Ciceribacter</taxon>
    </lineage>
</organism>
<dbReference type="Pfam" id="PF13091">
    <property type="entry name" value="PLDc_2"/>
    <property type="match status" value="1"/>
</dbReference>
<comment type="function">
    <text evidence="1">Could be a virulence factor.</text>
</comment>
<keyword evidence="8" id="KW-1185">Reference proteome</keyword>